<dbReference type="Proteomes" id="UP000011115">
    <property type="component" value="Unassembled WGS sequence"/>
</dbReference>
<proteinExistence type="predicted"/>
<keyword evidence="1" id="KW-0863">Zinc-finger</keyword>
<protein>
    <submittedName>
        <fullName evidence="4">Gag-pol polyprotein</fullName>
    </submittedName>
</protein>
<dbReference type="PROSITE" id="PS50158">
    <property type="entry name" value="ZF_CCHC"/>
    <property type="match status" value="1"/>
</dbReference>
<name>M1DAA3_SOLTU</name>
<keyword evidence="1" id="KW-0479">Metal-binding</keyword>
<evidence type="ECO:0000256" key="2">
    <source>
        <dbReference type="SAM" id="MobiDB-lite"/>
    </source>
</evidence>
<dbReference type="GO" id="GO:0003676">
    <property type="term" value="F:nucleic acid binding"/>
    <property type="evidence" value="ECO:0007669"/>
    <property type="project" value="InterPro"/>
</dbReference>
<dbReference type="GO" id="GO:0008270">
    <property type="term" value="F:zinc ion binding"/>
    <property type="evidence" value="ECO:0007669"/>
    <property type="project" value="UniProtKB-KW"/>
</dbReference>
<dbReference type="eggNOG" id="ENOG502SWDS">
    <property type="taxonomic scope" value="Eukaryota"/>
</dbReference>
<evidence type="ECO:0000313" key="5">
    <source>
        <dbReference type="Proteomes" id="UP000011115"/>
    </source>
</evidence>
<keyword evidence="5" id="KW-1185">Reference proteome</keyword>
<accession>M1DAA3</accession>
<dbReference type="PaxDb" id="4113-PGSC0003DMT400085795"/>
<feature type="domain" description="CCHC-type" evidence="3">
    <location>
        <begin position="105"/>
        <end position="118"/>
    </location>
</feature>
<dbReference type="HOGENOM" id="CLU_043741_3_0_1"/>
<sequence length="152" mass="17166">MGVSDLVEEECHMAMLPDDMNICRLMMYAQSIEKSKLKRKNREMKRVRSDEQGQSRFKKIAPKQDSSRTPKVNQERGNGPQFSKPTCTTYGKRHYGNCLAGTIGCYDCGKNDHQVDDCLDPNAPKKNHFYVLQAKKEKGALPDEGTGILIVP</sequence>
<dbReference type="InterPro" id="IPR001878">
    <property type="entry name" value="Znf_CCHC"/>
</dbReference>
<feature type="compositionally biased region" description="Basic and acidic residues" evidence="2">
    <location>
        <begin position="44"/>
        <end position="53"/>
    </location>
</feature>
<dbReference type="InParanoid" id="M1DAA3"/>
<dbReference type="Gramene" id="PGSC0003DMT400085795">
    <property type="protein sequence ID" value="PGSC0003DMT400085795"/>
    <property type="gene ID" value="PGSC0003DMG400035366"/>
</dbReference>
<evidence type="ECO:0000256" key="1">
    <source>
        <dbReference type="PROSITE-ProRule" id="PRU00047"/>
    </source>
</evidence>
<dbReference type="EnsemblPlants" id="PGSC0003DMT400085795">
    <property type="protein sequence ID" value="PGSC0003DMT400085795"/>
    <property type="gene ID" value="PGSC0003DMG400035366"/>
</dbReference>
<evidence type="ECO:0000313" key="4">
    <source>
        <dbReference type="EnsemblPlants" id="PGSC0003DMT400085795"/>
    </source>
</evidence>
<reference evidence="4" key="2">
    <citation type="submission" date="2015-06" db="UniProtKB">
        <authorList>
            <consortium name="EnsemblPlants"/>
        </authorList>
    </citation>
    <scope>IDENTIFICATION</scope>
    <source>
        <strain evidence="4">DM1-3 516 R44</strain>
    </source>
</reference>
<feature type="compositionally biased region" description="Polar residues" evidence="2">
    <location>
        <begin position="67"/>
        <end position="85"/>
    </location>
</feature>
<dbReference type="AlphaFoldDB" id="M1DAA3"/>
<reference evidence="5" key="1">
    <citation type="journal article" date="2011" name="Nature">
        <title>Genome sequence and analysis of the tuber crop potato.</title>
        <authorList>
            <consortium name="The Potato Genome Sequencing Consortium"/>
        </authorList>
    </citation>
    <scope>NUCLEOTIDE SEQUENCE [LARGE SCALE GENOMIC DNA]</scope>
    <source>
        <strain evidence="5">cv. DM1-3 516 R44</strain>
    </source>
</reference>
<keyword evidence="1" id="KW-0862">Zinc</keyword>
<evidence type="ECO:0000259" key="3">
    <source>
        <dbReference type="PROSITE" id="PS50158"/>
    </source>
</evidence>
<organism evidence="4 5">
    <name type="scientific">Solanum tuberosum</name>
    <name type="common">Potato</name>
    <dbReference type="NCBI Taxonomy" id="4113"/>
    <lineage>
        <taxon>Eukaryota</taxon>
        <taxon>Viridiplantae</taxon>
        <taxon>Streptophyta</taxon>
        <taxon>Embryophyta</taxon>
        <taxon>Tracheophyta</taxon>
        <taxon>Spermatophyta</taxon>
        <taxon>Magnoliopsida</taxon>
        <taxon>eudicotyledons</taxon>
        <taxon>Gunneridae</taxon>
        <taxon>Pentapetalae</taxon>
        <taxon>asterids</taxon>
        <taxon>lamiids</taxon>
        <taxon>Solanales</taxon>
        <taxon>Solanaceae</taxon>
        <taxon>Solanoideae</taxon>
        <taxon>Solaneae</taxon>
        <taxon>Solanum</taxon>
    </lineage>
</organism>
<feature type="region of interest" description="Disordered" evidence="2">
    <location>
        <begin position="36"/>
        <end position="85"/>
    </location>
</feature>